<dbReference type="Proteomes" id="UP001523392">
    <property type="component" value="Unassembled WGS sequence"/>
</dbReference>
<dbReference type="RefSeq" id="WP_252954454.1">
    <property type="nucleotide sequence ID" value="NZ_JAFIRR010000105.1"/>
</dbReference>
<gene>
    <name evidence="1" type="ORF">JYK14_16855</name>
</gene>
<organism evidence="1 2">
    <name type="scientific">Siccirubricoccus soli</name>
    <dbReference type="NCBI Taxonomy" id="2899147"/>
    <lineage>
        <taxon>Bacteria</taxon>
        <taxon>Pseudomonadati</taxon>
        <taxon>Pseudomonadota</taxon>
        <taxon>Alphaproteobacteria</taxon>
        <taxon>Acetobacterales</taxon>
        <taxon>Roseomonadaceae</taxon>
        <taxon>Siccirubricoccus</taxon>
    </lineage>
</organism>
<sequence length="190" mass="18837">MAKRITGTYGAGSNWSKAGTDVASSAEGTAASMGAEAVAIGDNTTAAGDVSLSVIDRGRVTTVRGDATASATADGGGTYAAASTYADVDGADFVVTRTVRGSTDGAATSTTKVFAIAIDGFDLPHGPIEINTVHDVPVRGPRPGSIDGNLAHISASATAAGDASITLTQTHSLTTDDYSYVAGDAYSMIG</sequence>
<comment type="caution">
    <text evidence="1">The sequence shown here is derived from an EMBL/GenBank/DDBJ whole genome shotgun (WGS) entry which is preliminary data.</text>
</comment>
<evidence type="ECO:0000313" key="2">
    <source>
        <dbReference type="Proteomes" id="UP001523392"/>
    </source>
</evidence>
<name>A0ABT1D988_9PROT</name>
<protein>
    <submittedName>
        <fullName evidence="1">Uncharacterized protein</fullName>
    </submittedName>
</protein>
<reference evidence="1 2" key="1">
    <citation type="submission" date="2021-12" db="EMBL/GenBank/DDBJ databases">
        <title>Siccirubricoccus leaddurans sp. nov., a high concentration Zn2+ tolerance bacterium.</title>
        <authorList>
            <person name="Cao Y."/>
        </authorList>
    </citation>
    <scope>NUCLEOTIDE SEQUENCE [LARGE SCALE GENOMIC DNA]</scope>
    <source>
        <strain evidence="1 2">KC 17139</strain>
    </source>
</reference>
<evidence type="ECO:0000313" key="1">
    <source>
        <dbReference type="EMBL" id="MCO6417820.1"/>
    </source>
</evidence>
<dbReference type="EMBL" id="JAFIRR010000105">
    <property type="protein sequence ID" value="MCO6417820.1"/>
    <property type="molecule type" value="Genomic_DNA"/>
</dbReference>
<proteinExistence type="predicted"/>
<keyword evidence="2" id="KW-1185">Reference proteome</keyword>
<accession>A0ABT1D988</accession>